<dbReference type="Gene3D" id="3.40.525.10">
    <property type="entry name" value="CRAL-TRIO lipid binding domain"/>
    <property type="match status" value="1"/>
</dbReference>
<dbReference type="Pfam" id="PF00650">
    <property type="entry name" value="CRAL_TRIO"/>
    <property type="match status" value="1"/>
</dbReference>
<reference evidence="2" key="1">
    <citation type="submission" date="2014-09" db="EMBL/GenBank/DDBJ databases">
        <authorList>
            <person name="Magalhaes I.L.F."/>
            <person name="Oliveira U."/>
            <person name="Santos F.R."/>
            <person name="Vidigal T.H.D.A."/>
            <person name="Brescovit A.D."/>
            <person name="Santos A.J."/>
        </authorList>
    </citation>
    <scope>NUCLEOTIDE SEQUENCE</scope>
    <source>
        <tissue evidence="2">Shoot tissue taken approximately 20 cm above the soil surface</tissue>
    </source>
</reference>
<dbReference type="PANTHER" id="PTHR47104">
    <property type="entry name" value="SEC14P-LIKE PHOSPHATIDYLINOSITOL TRANSFER FAMILY PROTEIN"/>
    <property type="match status" value="1"/>
</dbReference>
<feature type="domain" description="CRAL-TRIO" evidence="1">
    <location>
        <begin position="11"/>
        <end position="78"/>
    </location>
</feature>
<dbReference type="PANTHER" id="PTHR47104:SF1">
    <property type="entry name" value="SEC14P-LIKE PHOSPHATIDYLINOSITOL TRANSFER FAMILY PROTEIN"/>
    <property type="match status" value="1"/>
</dbReference>
<dbReference type="EMBL" id="GBRH01220784">
    <property type="protein sequence ID" value="JAD77111.1"/>
    <property type="molecule type" value="Transcribed_RNA"/>
</dbReference>
<dbReference type="InterPro" id="IPR001251">
    <property type="entry name" value="CRAL-TRIO_dom"/>
</dbReference>
<protein>
    <recommendedName>
        <fullName evidence="1">CRAL-TRIO domain-containing protein</fullName>
    </recommendedName>
</protein>
<reference evidence="2" key="2">
    <citation type="journal article" date="2015" name="Data Brief">
        <title>Shoot transcriptome of the giant reed, Arundo donax.</title>
        <authorList>
            <person name="Barrero R.A."/>
            <person name="Guerrero F.D."/>
            <person name="Moolhuijzen P."/>
            <person name="Goolsby J.A."/>
            <person name="Tidwell J."/>
            <person name="Bellgard S.E."/>
            <person name="Bellgard M.I."/>
        </authorList>
    </citation>
    <scope>NUCLEOTIDE SEQUENCE</scope>
    <source>
        <tissue evidence="2">Shoot tissue taken approximately 20 cm above the soil surface</tissue>
    </source>
</reference>
<dbReference type="AlphaFoldDB" id="A0A0A9CNI7"/>
<dbReference type="CDD" id="cd00170">
    <property type="entry name" value="SEC14"/>
    <property type="match status" value="1"/>
</dbReference>
<dbReference type="SUPFAM" id="SSF52087">
    <property type="entry name" value="CRAL/TRIO domain"/>
    <property type="match status" value="1"/>
</dbReference>
<evidence type="ECO:0000259" key="1">
    <source>
        <dbReference type="Pfam" id="PF00650"/>
    </source>
</evidence>
<organism evidence="2">
    <name type="scientific">Arundo donax</name>
    <name type="common">Giant reed</name>
    <name type="synonym">Donax arundinaceus</name>
    <dbReference type="NCBI Taxonomy" id="35708"/>
    <lineage>
        <taxon>Eukaryota</taxon>
        <taxon>Viridiplantae</taxon>
        <taxon>Streptophyta</taxon>
        <taxon>Embryophyta</taxon>
        <taxon>Tracheophyta</taxon>
        <taxon>Spermatophyta</taxon>
        <taxon>Magnoliopsida</taxon>
        <taxon>Liliopsida</taxon>
        <taxon>Poales</taxon>
        <taxon>Poaceae</taxon>
        <taxon>PACMAD clade</taxon>
        <taxon>Arundinoideae</taxon>
        <taxon>Arundineae</taxon>
        <taxon>Arundo</taxon>
    </lineage>
</organism>
<accession>A0A0A9CNI7</accession>
<dbReference type="InterPro" id="IPR036865">
    <property type="entry name" value="CRAL-TRIO_dom_sf"/>
</dbReference>
<proteinExistence type="predicted"/>
<sequence>MADEFSAELADGVAFVAGHDDDGRPVVVFRIKQDYPKFHSQKSFVRLLVFTVEVAVACMSRFVDQFVLLFDASKTPRRAFSPPCQNEYKIQCATLHFLLVVFVLCPSRNERKTSQRSSTRIRHCLARARLLVSTHAAG</sequence>
<name>A0A0A9CNI7_ARUDO</name>
<evidence type="ECO:0000313" key="2">
    <source>
        <dbReference type="EMBL" id="JAD77111.1"/>
    </source>
</evidence>